<keyword evidence="6 8" id="KW-0408">Iron</keyword>
<dbReference type="EMBL" id="JARIHO010000009">
    <property type="protein sequence ID" value="KAJ7355324.1"/>
    <property type="molecule type" value="Genomic_DNA"/>
</dbReference>
<dbReference type="Pfam" id="PF00067">
    <property type="entry name" value="p450"/>
    <property type="match status" value="1"/>
</dbReference>
<evidence type="ECO:0000256" key="7">
    <source>
        <dbReference type="ARBA" id="ARBA00023033"/>
    </source>
</evidence>
<evidence type="ECO:0000256" key="4">
    <source>
        <dbReference type="ARBA" id="ARBA00022723"/>
    </source>
</evidence>
<keyword evidence="5 8" id="KW-0560">Oxidoreductase</keyword>
<dbReference type="AlphaFoldDB" id="A0AAD7ACP4"/>
<dbReference type="InterPro" id="IPR017972">
    <property type="entry name" value="Cyt_P450_CS"/>
</dbReference>
<feature type="non-terminal residue" evidence="9">
    <location>
        <position position="1"/>
    </location>
</feature>
<protein>
    <recommendedName>
        <fullName evidence="11">Cytochrome P450</fullName>
    </recommendedName>
</protein>
<evidence type="ECO:0000256" key="8">
    <source>
        <dbReference type="RuleBase" id="RU000461"/>
    </source>
</evidence>
<organism evidence="9 10">
    <name type="scientific">Mycena albidolilacea</name>
    <dbReference type="NCBI Taxonomy" id="1033008"/>
    <lineage>
        <taxon>Eukaryota</taxon>
        <taxon>Fungi</taxon>
        <taxon>Dikarya</taxon>
        <taxon>Basidiomycota</taxon>
        <taxon>Agaricomycotina</taxon>
        <taxon>Agaricomycetes</taxon>
        <taxon>Agaricomycetidae</taxon>
        <taxon>Agaricales</taxon>
        <taxon>Marasmiineae</taxon>
        <taxon>Mycenaceae</taxon>
        <taxon>Mycena</taxon>
    </lineage>
</organism>
<keyword evidence="4 8" id="KW-0479">Metal-binding</keyword>
<dbReference type="PANTHER" id="PTHR46300:SF5">
    <property type="entry name" value="CYTOCHROME P450"/>
    <property type="match status" value="1"/>
</dbReference>
<dbReference type="SUPFAM" id="SSF48264">
    <property type="entry name" value="Cytochrome P450"/>
    <property type="match status" value="1"/>
</dbReference>
<dbReference type="GO" id="GO:0016705">
    <property type="term" value="F:oxidoreductase activity, acting on paired donors, with incorporation or reduction of molecular oxygen"/>
    <property type="evidence" value="ECO:0007669"/>
    <property type="project" value="InterPro"/>
</dbReference>
<name>A0AAD7ACP4_9AGAR</name>
<dbReference type="Gene3D" id="1.10.630.10">
    <property type="entry name" value="Cytochrome P450"/>
    <property type="match status" value="1"/>
</dbReference>
<comment type="similarity">
    <text evidence="2 8">Belongs to the cytochrome P450 family.</text>
</comment>
<dbReference type="InterPro" id="IPR036396">
    <property type="entry name" value="Cyt_P450_sf"/>
</dbReference>
<dbReference type="GO" id="GO:0005506">
    <property type="term" value="F:iron ion binding"/>
    <property type="evidence" value="ECO:0007669"/>
    <property type="project" value="InterPro"/>
</dbReference>
<dbReference type="Proteomes" id="UP001218218">
    <property type="component" value="Unassembled WGS sequence"/>
</dbReference>
<evidence type="ECO:0000313" key="10">
    <source>
        <dbReference type="Proteomes" id="UP001218218"/>
    </source>
</evidence>
<dbReference type="PROSITE" id="PS00086">
    <property type="entry name" value="CYTOCHROME_P450"/>
    <property type="match status" value="1"/>
</dbReference>
<dbReference type="GO" id="GO:0004497">
    <property type="term" value="F:monooxygenase activity"/>
    <property type="evidence" value="ECO:0007669"/>
    <property type="project" value="UniProtKB-KW"/>
</dbReference>
<evidence type="ECO:0000256" key="5">
    <source>
        <dbReference type="ARBA" id="ARBA00023002"/>
    </source>
</evidence>
<keyword evidence="3 8" id="KW-0349">Heme</keyword>
<proteinExistence type="inferred from homology"/>
<keyword evidence="7 8" id="KW-0503">Monooxygenase</keyword>
<evidence type="ECO:0000256" key="1">
    <source>
        <dbReference type="ARBA" id="ARBA00001971"/>
    </source>
</evidence>
<evidence type="ECO:0000256" key="6">
    <source>
        <dbReference type="ARBA" id="ARBA00023004"/>
    </source>
</evidence>
<dbReference type="InterPro" id="IPR001128">
    <property type="entry name" value="Cyt_P450"/>
</dbReference>
<evidence type="ECO:0000256" key="3">
    <source>
        <dbReference type="ARBA" id="ARBA00022617"/>
    </source>
</evidence>
<dbReference type="GO" id="GO:0020037">
    <property type="term" value="F:heme binding"/>
    <property type="evidence" value="ECO:0007669"/>
    <property type="project" value="InterPro"/>
</dbReference>
<keyword evidence="10" id="KW-1185">Reference proteome</keyword>
<gene>
    <name evidence="9" type="ORF">DFH08DRAFT_497235</name>
</gene>
<accession>A0AAD7ACP4</accession>
<dbReference type="InterPro" id="IPR050364">
    <property type="entry name" value="Cytochrome_P450_fung"/>
</dbReference>
<evidence type="ECO:0000313" key="9">
    <source>
        <dbReference type="EMBL" id="KAJ7355324.1"/>
    </source>
</evidence>
<evidence type="ECO:0008006" key="11">
    <source>
        <dbReference type="Google" id="ProtNLM"/>
    </source>
</evidence>
<dbReference type="PANTHER" id="PTHR46300">
    <property type="entry name" value="P450, PUTATIVE (EUROFUNG)-RELATED-RELATED"/>
    <property type="match status" value="1"/>
</dbReference>
<comment type="caution">
    <text evidence="9">The sequence shown here is derived from an EMBL/GenBank/DDBJ whole genome shotgun (WGS) entry which is preliminary data.</text>
</comment>
<comment type="cofactor">
    <cofactor evidence="1">
        <name>heme</name>
        <dbReference type="ChEBI" id="CHEBI:30413"/>
    </cofactor>
</comment>
<evidence type="ECO:0000256" key="2">
    <source>
        <dbReference type="ARBA" id="ARBA00010617"/>
    </source>
</evidence>
<reference evidence="9" key="1">
    <citation type="submission" date="2023-03" db="EMBL/GenBank/DDBJ databases">
        <title>Massive genome expansion in bonnet fungi (Mycena s.s.) driven by repeated elements and novel gene families across ecological guilds.</title>
        <authorList>
            <consortium name="Lawrence Berkeley National Laboratory"/>
            <person name="Harder C.B."/>
            <person name="Miyauchi S."/>
            <person name="Viragh M."/>
            <person name="Kuo A."/>
            <person name="Thoen E."/>
            <person name="Andreopoulos B."/>
            <person name="Lu D."/>
            <person name="Skrede I."/>
            <person name="Drula E."/>
            <person name="Henrissat B."/>
            <person name="Morin E."/>
            <person name="Kohler A."/>
            <person name="Barry K."/>
            <person name="LaButti K."/>
            <person name="Morin E."/>
            <person name="Salamov A."/>
            <person name="Lipzen A."/>
            <person name="Mereny Z."/>
            <person name="Hegedus B."/>
            <person name="Baldrian P."/>
            <person name="Stursova M."/>
            <person name="Weitz H."/>
            <person name="Taylor A."/>
            <person name="Grigoriev I.V."/>
            <person name="Nagy L.G."/>
            <person name="Martin F."/>
            <person name="Kauserud H."/>
        </authorList>
    </citation>
    <scope>NUCLEOTIDE SEQUENCE</scope>
    <source>
        <strain evidence="9">CBHHK002</strain>
    </source>
</reference>
<sequence length="111" mass="12481">LIIRRLSTRHHLFSTPIALFRRTRINPDPVFAFGYGRRACPGQFMAFDSLWIIIASLLAAFDITKAFGEDGKEIEPSGEYLSGLACIPLPFQSYIKPRSKRSADLFKATAM</sequence>